<dbReference type="Gene3D" id="2.40.70.10">
    <property type="entry name" value="Acid Proteases"/>
    <property type="match status" value="1"/>
</dbReference>
<protein>
    <submittedName>
        <fullName evidence="2">Uncharacterized protein</fullName>
    </submittedName>
</protein>
<dbReference type="AlphaFoldDB" id="A0A409W136"/>
<evidence type="ECO:0000313" key="2">
    <source>
        <dbReference type="EMBL" id="PPQ72222.1"/>
    </source>
</evidence>
<feature type="non-terminal residue" evidence="2">
    <location>
        <position position="1"/>
    </location>
</feature>
<evidence type="ECO:0000313" key="3">
    <source>
        <dbReference type="Proteomes" id="UP000283269"/>
    </source>
</evidence>
<feature type="compositionally biased region" description="Basic and acidic residues" evidence="1">
    <location>
        <begin position="304"/>
        <end position="317"/>
    </location>
</feature>
<accession>A0A409W136</accession>
<dbReference type="EMBL" id="NHYD01003829">
    <property type="protein sequence ID" value="PPQ72222.1"/>
    <property type="molecule type" value="Genomic_DNA"/>
</dbReference>
<dbReference type="Proteomes" id="UP000283269">
    <property type="component" value="Unassembled WGS sequence"/>
</dbReference>
<name>A0A409W136_PSICY</name>
<sequence>RRATTVPLPLSDPEFSSPPPDDEENFESPSSSPLLIRTSSPTHPPSILPTPSPSLESTTSSLRYNKFLLPKRDVSDSSSESDDNIPINHQFLRRHQRHAFPFTEMSPLAEVKVSKLKDCPMLTAGKVTPLILHTWTNACKRFLKHSGKEPEEIVSFVADAMLEPRLQAWYQSGSERIDGLTLSQYIQELADLVLDKNWAHQIKQQILSAKQPEGSRFVDWRIEVENLNALLITSSKKHSFTEGALRDLLEANTRSALALKLYTNPVSEDVNYKTWADTLHALDEELRNEDKRFEVRMTAGKAEKKSLLSRLSDRKEGASSSSSSSTNSPSSSSSASSSGRARLHGLTETERALLVEFKGCNRCRQFFAGHETADCPMTKSNTWPDWATYKPLTREMGVAALAAQKTRLPVGFVGMSAQTEDYADDDTYVSPSLDPPPTPHVFSVPHLYATVEATGPAISDFPLSFKALLDIGCPSTVISGSMATSLGLRRFPLPAEEDNLSSLTDGPIVCREYVKLVLTSGNGAWVSKTIYAKLCEALPVPIILGMPFLSSEQFVIDSDDRTAIQKSSGFDLLNPCIPERVWQPDYVTPPPTPPKPKRPPRIPFERRCETGLKF</sequence>
<dbReference type="STRING" id="93625.A0A409W136"/>
<feature type="region of interest" description="Disordered" evidence="1">
    <location>
        <begin position="304"/>
        <end position="342"/>
    </location>
</feature>
<dbReference type="OrthoDB" id="2369050at2759"/>
<organism evidence="2 3">
    <name type="scientific">Psilocybe cyanescens</name>
    <dbReference type="NCBI Taxonomy" id="93625"/>
    <lineage>
        <taxon>Eukaryota</taxon>
        <taxon>Fungi</taxon>
        <taxon>Dikarya</taxon>
        <taxon>Basidiomycota</taxon>
        <taxon>Agaricomycotina</taxon>
        <taxon>Agaricomycetes</taxon>
        <taxon>Agaricomycetidae</taxon>
        <taxon>Agaricales</taxon>
        <taxon>Agaricineae</taxon>
        <taxon>Strophariaceae</taxon>
        <taxon>Psilocybe</taxon>
    </lineage>
</organism>
<keyword evidence="3" id="KW-1185">Reference proteome</keyword>
<proteinExistence type="predicted"/>
<gene>
    <name evidence="2" type="ORF">CVT25_003893</name>
</gene>
<evidence type="ECO:0000256" key="1">
    <source>
        <dbReference type="SAM" id="MobiDB-lite"/>
    </source>
</evidence>
<reference evidence="2 3" key="1">
    <citation type="journal article" date="2018" name="Evol. Lett.">
        <title>Horizontal gene cluster transfer increased hallucinogenic mushroom diversity.</title>
        <authorList>
            <person name="Reynolds H.T."/>
            <person name="Vijayakumar V."/>
            <person name="Gluck-Thaler E."/>
            <person name="Korotkin H.B."/>
            <person name="Matheny P.B."/>
            <person name="Slot J.C."/>
        </authorList>
    </citation>
    <scope>NUCLEOTIDE SEQUENCE [LARGE SCALE GENOMIC DNA]</scope>
    <source>
        <strain evidence="2 3">2631</strain>
    </source>
</reference>
<comment type="caution">
    <text evidence="2">The sequence shown here is derived from an EMBL/GenBank/DDBJ whole genome shotgun (WGS) entry which is preliminary data.</text>
</comment>
<feature type="compositionally biased region" description="Pro residues" evidence="1">
    <location>
        <begin position="42"/>
        <end position="52"/>
    </location>
</feature>
<feature type="compositionally biased region" description="Low complexity" evidence="1">
    <location>
        <begin position="319"/>
        <end position="338"/>
    </location>
</feature>
<feature type="region of interest" description="Disordered" evidence="1">
    <location>
        <begin position="1"/>
        <end position="59"/>
    </location>
</feature>
<dbReference type="InParanoid" id="A0A409W136"/>
<dbReference type="InterPro" id="IPR021109">
    <property type="entry name" value="Peptidase_aspartic_dom_sf"/>
</dbReference>